<keyword evidence="2" id="KW-1185">Reference proteome</keyword>
<protein>
    <submittedName>
        <fullName evidence="1">Uncharacterized protein</fullName>
    </submittedName>
</protein>
<evidence type="ECO:0000313" key="2">
    <source>
        <dbReference type="Proteomes" id="UP001157938"/>
    </source>
</evidence>
<organism evidence="1 2">
    <name type="scientific">Peronospora farinosa</name>
    <dbReference type="NCBI Taxonomy" id="134698"/>
    <lineage>
        <taxon>Eukaryota</taxon>
        <taxon>Sar</taxon>
        <taxon>Stramenopiles</taxon>
        <taxon>Oomycota</taxon>
        <taxon>Peronosporomycetes</taxon>
        <taxon>Peronosporales</taxon>
        <taxon>Peronosporaceae</taxon>
        <taxon>Peronospora</taxon>
    </lineage>
</organism>
<dbReference type="Proteomes" id="UP001157938">
    <property type="component" value="Unassembled WGS sequence"/>
</dbReference>
<comment type="caution">
    <text evidence="1">The sequence shown here is derived from an EMBL/GenBank/DDBJ whole genome shotgun (WGS) entry which is preliminary data.</text>
</comment>
<dbReference type="EMBL" id="CAKLBC010001231">
    <property type="protein sequence ID" value="CAH0490353.1"/>
    <property type="molecule type" value="Genomic_DNA"/>
</dbReference>
<reference evidence="1 2" key="1">
    <citation type="submission" date="2021-11" db="EMBL/GenBank/DDBJ databases">
        <authorList>
            <person name="Islam A."/>
            <person name="Islam S."/>
            <person name="Flora M.S."/>
            <person name="Rahman M."/>
            <person name="Ziaur R.M."/>
            <person name="Epstein J.H."/>
            <person name="Hassan M."/>
            <person name="Klassen M."/>
            <person name="Woodard K."/>
            <person name="Webb A."/>
            <person name="Webby R.J."/>
            <person name="El Zowalaty M.E."/>
        </authorList>
    </citation>
    <scope>NUCLEOTIDE SEQUENCE [LARGE SCALE GENOMIC DNA]</scope>
    <source>
        <strain evidence="1">Pf1</strain>
    </source>
</reference>
<accession>A0ABN8C8G0</accession>
<gene>
    <name evidence="1" type="ORF">PFR001_LOCUS5688</name>
</gene>
<name>A0ABN8C8G0_9STRA</name>
<evidence type="ECO:0000313" key="1">
    <source>
        <dbReference type="EMBL" id="CAH0490353.1"/>
    </source>
</evidence>
<sequence>MMVLEKDAAILDGVFRANVTIIKEALRRDDLRPGIYDAQGKEGKLFKKSSRPKANAAAAVTFVLTNTTDVRQSTTNG</sequence>
<proteinExistence type="predicted"/>